<evidence type="ECO:0000313" key="2">
    <source>
        <dbReference type="EMBL" id="UYV80411.1"/>
    </source>
</evidence>
<dbReference type="InterPro" id="IPR040450">
    <property type="entry name" value="TFIIF_beta_HTH"/>
</dbReference>
<name>A0ABY6LGV1_9ARAC</name>
<dbReference type="EMBL" id="CP092881">
    <property type="protein sequence ID" value="UYV80411.1"/>
    <property type="molecule type" value="Genomic_DNA"/>
</dbReference>
<dbReference type="PANTHER" id="PTHR10445:SF0">
    <property type="entry name" value="GENERAL TRANSCRIPTION FACTOR IIF SUBUNIT 2"/>
    <property type="match status" value="1"/>
</dbReference>
<gene>
    <name evidence="2" type="ORF">LAZ67_19000130</name>
</gene>
<organism evidence="2 3">
    <name type="scientific">Cordylochernes scorpioides</name>
    <dbReference type="NCBI Taxonomy" id="51811"/>
    <lineage>
        <taxon>Eukaryota</taxon>
        <taxon>Metazoa</taxon>
        <taxon>Ecdysozoa</taxon>
        <taxon>Arthropoda</taxon>
        <taxon>Chelicerata</taxon>
        <taxon>Arachnida</taxon>
        <taxon>Pseudoscorpiones</taxon>
        <taxon>Cheliferoidea</taxon>
        <taxon>Chernetidae</taxon>
        <taxon>Cordylochernes</taxon>
    </lineage>
</organism>
<reference evidence="2 3" key="1">
    <citation type="submission" date="2022-01" db="EMBL/GenBank/DDBJ databases">
        <title>A chromosomal length assembly of Cordylochernes scorpioides.</title>
        <authorList>
            <person name="Zeh D."/>
            <person name="Zeh J."/>
        </authorList>
    </citation>
    <scope>NUCLEOTIDE SEQUENCE [LARGE SCALE GENOMIC DNA]</scope>
    <source>
        <strain evidence="2">IN4F17</strain>
        <tissue evidence="2">Whole Body</tissue>
    </source>
</reference>
<dbReference type="SUPFAM" id="SSF46785">
    <property type="entry name" value="Winged helix' DNA-binding domain"/>
    <property type="match status" value="1"/>
</dbReference>
<dbReference type="Proteomes" id="UP001235939">
    <property type="component" value="Chromosome 19"/>
</dbReference>
<evidence type="ECO:0000313" key="3">
    <source>
        <dbReference type="Proteomes" id="UP001235939"/>
    </source>
</evidence>
<protein>
    <submittedName>
        <fullName evidence="2">GTF2F2</fullName>
    </submittedName>
</protein>
<dbReference type="Pfam" id="PF02270">
    <property type="entry name" value="TFIIF_beta"/>
    <property type="match status" value="1"/>
</dbReference>
<sequence length="418" mass="47789">MGKSSANIYLTLSDEAPQERILHKFQFSLTKMHNTQQSLVVFSQPQLTGESSHCPPPLTDIWLVTDDDYPLEPQAYMLCLIKPLDVDAAKKLRMEGTINQKGECRPIVDDNYMSMTKRKILKASEPQRIAKQLNTVVQSYKPVSDHKHNIEYEMKKKAEGKKSREDKEKVHDMLFAAFEKHQYYNVKDLEKITKQPVHSLAKSGALGLPEAKQDERDLLRTIKTQCPQEWKSNAAHDWYRARGTNTGSVLPREQQSLISRLKSGHLPIMTFQNGCKRYSLWSLMEVSLSEKKKELEPLKCGHGELRVPWTDKRTNEGVGGMRSAVLGCPMHAQWDLGLGIELANSSEQLHGFGEKCRPHQPYVDGHYHPLEESFLPFPMLEASHMLPRSRPDTSVQSGFLAEKYGVLCDRPRRFQPRP</sequence>
<accession>A0ABY6LGV1</accession>
<evidence type="ECO:0000259" key="1">
    <source>
        <dbReference type="Pfam" id="PF02270"/>
    </source>
</evidence>
<dbReference type="InterPro" id="IPR036388">
    <property type="entry name" value="WH-like_DNA-bd_sf"/>
</dbReference>
<feature type="domain" description="TFIIF beta subunit HTH" evidence="1">
    <location>
        <begin position="164"/>
        <end position="197"/>
    </location>
</feature>
<dbReference type="InterPro" id="IPR036390">
    <property type="entry name" value="WH_DNA-bd_sf"/>
</dbReference>
<proteinExistence type="predicted"/>
<dbReference type="Gene3D" id="1.10.10.10">
    <property type="entry name" value="Winged helix-like DNA-binding domain superfamily/Winged helix DNA-binding domain"/>
    <property type="match status" value="1"/>
</dbReference>
<dbReference type="InterPro" id="IPR003196">
    <property type="entry name" value="TFIIF_beta"/>
</dbReference>
<dbReference type="PANTHER" id="PTHR10445">
    <property type="entry name" value="GENERAL TRANSCRIPTION FACTOR IIF SUBUNIT 2"/>
    <property type="match status" value="1"/>
</dbReference>
<keyword evidence="3" id="KW-1185">Reference proteome</keyword>